<dbReference type="PANTHER" id="PTHR10458:SF22">
    <property type="entry name" value="PEPTIDE DEFORMYLASE"/>
    <property type="match status" value="1"/>
</dbReference>
<dbReference type="Pfam" id="PF01327">
    <property type="entry name" value="Pep_deformylase"/>
    <property type="match status" value="1"/>
</dbReference>
<keyword evidence="4" id="KW-0378">Hydrolase</keyword>
<reference evidence="3" key="2">
    <citation type="submission" date="2020-08" db="EMBL/GenBank/DDBJ databases">
        <title>Changes in the skin microbiome associated with squamous cell carcinoma in transplant recipients.</title>
        <authorList>
            <person name="Zaugg J."/>
            <person name="Krueger A."/>
            <person name="Lachner N."/>
        </authorList>
    </citation>
    <scope>NUCLEOTIDE SEQUENCE</scope>
    <source>
        <strain evidence="3">R5988</strain>
    </source>
</reference>
<sequence>MTVKKLVKSTHPILNKTIQPVSTYDQKLKVLLEDLEDTLYHEEAAAISAPQIGVDQSVALIDMEQEGLLQLINPVVKSQSQETVSDLEGSISLPHIYGEVKRSKMITVQSYDINGNAVELTAYDDIARMILHMIDHLNGIQFTKRAHHILNETEVEAYFDNE</sequence>
<dbReference type="InterPro" id="IPR023635">
    <property type="entry name" value="Peptide_deformylase"/>
</dbReference>
<dbReference type="CDD" id="cd00487">
    <property type="entry name" value="Pep_deformylase"/>
    <property type="match status" value="1"/>
</dbReference>
<name>A0A2G7I0N1_STAEP</name>
<reference evidence="5 6" key="1">
    <citation type="submission" date="2017-10" db="EMBL/GenBank/DDBJ databases">
        <title>genome sequences of Staph epi in chlorhexidine trial.</title>
        <authorList>
            <person name="Greninger A.L."/>
            <person name="Addetia A."/>
            <person name="Qin X."/>
            <person name="Zerr D."/>
        </authorList>
    </citation>
    <scope>NUCLEOTIDE SEQUENCE [LARGE SCALE GENOMIC DNA]</scope>
    <source>
        <strain evidence="5 6">SCH-17</strain>
    </source>
</reference>
<dbReference type="KEGG" id="seps:DP17_2221"/>
<dbReference type="EMBL" id="JADPYN010000001">
    <property type="protein sequence ID" value="MBF9302550.1"/>
    <property type="molecule type" value="Genomic_DNA"/>
</dbReference>
<dbReference type="EMBL" id="JACGQI010000003">
    <property type="protein sequence ID" value="MBF2229474.1"/>
    <property type="molecule type" value="Genomic_DNA"/>
</dbReference>
<evidence type="ECO:0000313" key="5">
    <source>
        <dbReference type="EMBL" id="PIH10910.1"/>
    </source>
</evidence>
<dbReference type="PRINTS" id="PR01576">
    <property type="entry name" value="PDEFORMYLASE"/>
</dbReference>
<comment type="caution">
    <text evidence="4">The sequence shown here is derived from an EMBL/GenBank/DDBJ whole genome shotgun (WGS) entry which is preliminary data.</text>
</comment>
<dbReference type="RefSeq" id="WP_001830064.1">
    <property type="nucleotide sequence ID" value="NZ_AP028322.1"/>
</dbReference>
<dbReference type="AlphaFoldDB" id="A0A2G7I0N1"/>
<gene>
    <name evidence="5" type="ORF">CTJ08_03340</name>
    <name evidence="3" type="ORF">H3963_03260</name>
    <name evidence="4" type="ORF">I3V53_00410</name>
</gene>
<proteinExistence type="inferred from homology"/>
<accession>A0A2G7I0N1</accession>
<dbReference type="PANTHER" id="PTHR10458">
    <property type="entry name" value="PEPTIDE DEFORMYLASE"/>
    <property type="match status" value="1"/>
</dbReference>
<dbReference type="SMR" id="A0A2G7I0N1"/>
<comment type="caution">
    <text evidence="2">Lacks conserved residue(s) required for the propagation of feature annotation.</text>
</comment>
<dbReference type="SUPFAM" id="SSF56420">
    <property type="entry name" value="Peptide deformylase"/>
    <property type="match status" value="1"/>
</dbReference>
<dbReference type="EMBL" id="PEJG01000003">
    <property type="protein sequence ID" value="PIH10910.1"/>
    <property type="molecule type" value="Genomic_DNA"/>
</dbReference>
<dbReference type="HAMAP" id="MF_00163">
    <property type="entry name" value="Pep_deformylase"/>
    <property type="match status" value="1"/>
</dbReference>
<dbReference type="OMA" id="SVQHQID"/>
<dbReference type="GO" id="GO:0042586">
    <property type="term" value="F:peptide deformylase activity"/>
    <property type="evidence" value="ECO:0007669"/>
    <property type="project" value="InterPro"/>
</dbReference>
<evidence type="ECO:0000313" key="7">
    <source>
        <dbReference type="Proteomes" id="UP000622362"/>
    </source>
</evidence>
<dbReference type="NCBIfam" id="NF011189">
    <property type="entry name" value="PRK14595.1"/>
    <property type="match status" value="1"/>
</dbReference>
<dbReference type="OrthoDB" id="9784988at2"/>
<dbReference type="Proteomes" id="UP000648077">
    <property type="component" value="Unassembled WGS sequence"/>
</dbReference>
<organism evidence="4 7">
    <name type="scientific">Staphylococcus epidermidis</name>
    <dbReference type="NCBI Taxonomy" id="1282"/>
    <lineage>
        <taxon>Bacteria</taxon>
        <taxon>Bacillati</taxon>
        <taxon>Bacillota</taxon>
        <taxon>Bacilli</taxon>
        <taxon>Bacillales</taxon>
        <taxon>Staphylococcaceae</taxon>
        <taxon>Staphylococcus</taxon>
    </lineage>
</organism>
<dbReference type="Proteomes" id="UP000228502">
    <property type="component" value="Unassembled WGS sequence"/>
</dbReference>
<dbReference type="Proteomes" id="UP000622362">
    <property type="component" value="Unassembled WGS sequence"/>
</dbReference>
<dbReference type="InterPro" id="IPR036821">
    <property type="entry name" value="Peptide_deformylase_sf"/>
</dbReference>
<evidence type="ECO:0000313" key="6">
    <source>
        <dbReference type="Proteomes" id="UP000228502"/>
    </source>
</evidence>
<evidence type="ECO:0000256" key="2">
    <source>
        <dbReference type="HAMAP-Rule" id="MF_00163"/>
    </source>
</evidence>
<evidence type="ECO:0000313" key="3">
    <source>
        <dbReference type="EMBL" id="MBF2229474.1"/>
    </source>
</evidence>
<protein>
    <recommendedName>
        <fullName evidence="2">Peptide deformylase-like</fullName>
    </recommendedName>
    <alternativeName>
        <fullName evidence="2">Polypeptide deformylase-like</fullName>
    </alternativeName>
</protein>
<comment type="similarity">
    <text evidence="1 2">Belongs to the polypeptide deformylase family.</text>
</comment>
<dbReference type="PIRSF" id="PIRSF004749">
    <property type="entry name" value="Pep_def"/>
    <property type="match status" value="1"/>
</dbReference>
<dbReference type="Gene3D" id="3.90.45.10">
    <property type="entry name" value="Peptide deformylase"/>
    <property type="match status" value="1"/>
</dbReference>
<evidence type="ECO:0000313" key="4">
    <source>
        <dbReference type="EMBL" id="MBF9302550.1"/>
    </source>
</evidence>
<evidence type="ECO:0000256" key="1">
    <source>
        <dbReference type="ARBA" id="ARBA00010759"/>
    </source>
</evidence>
<reference evidence="4" key="3">
    <citation type="submission" date="2020-11" db="EMBL/GenBank/DDBJ databases">
        <title>Molecular epidemiology and genomic profiles of multidrug-resistant bacteria collected from clinical sources in South Africa.</title>
        <authorList>
            <person name="Asante J."/>
            <person name="Amoako D.G."/>
        </authorList>
    </citation>
    <scope>NUCLEOTIDE SEQUENCE</scope>
    <source>
        <strain evidence="4">C68</strain>
    </source>
</reference>